<dbReference type="PANTHER" id="PTHR10102:SF1">
    <property type="entry name" value="DNA-DIRECTED RNA POLYMERASE 3, CHLOROPLASTIC"/>
    <property type="match status" value="1"/>
</dbReference>
<sequence length="187" mass="21261">MRRLHLGVEIPKPRFVAIAGKSSDRIIDRNSLCTNSSYQSADCPPDVRPAFRHTFKTVTKESGQKDWRKYGVIECDPLVLIGLDRTAKHMVIPYVPMLIPPKKWKGYDKGGYLFLPSYVMRTHGSRKQQDAVKSVPRRQLQKVFEALDTLGNTKWRINRRVLSVVESIWARGGNLGGLVDRENVSAL</sequence>
<evidence type="ECO:0000313" key="2">
    <source>
        <dbReference type="EMBL" id="RVW62983.1"/>
    </source>
</evidence>
<organism evidence="2 3">
    <name type="scientific">Vitis vinifera</name>
    <name type="common">Grape</name>
    <dbReference type="NCBI Taxonomy" id="29760"/>
    <lineage>
        <taxon>Eukaryota</taxon>
        <taxon>Viridiplantae</taxon>
        <taxon>Streptophyta</taxon>
        <taxon>Embryophyta</taxon>
        <taxon>Tracheophyta</taxon>
        <taxon>Spermatophyta</taxon>
        <taxon>Magnoliopsida</taxon>
        <taxon>eudicotyledons</taxon>
        <taxon>Gunneridae</taxon>
        <taxon>Pentapetalae</taxon>
        <taxon>rosids</taxon>
        <taxon>Vitales</taxon>
        <taxon>Vitaceae</taxon>
        <taxon>Viteae</taxon>
        <taxon>Vitis</taxon>
    </lineage>
</organism>
<dbReference type="SUPFAM" id="SSF56672">
    <property type="entry name" value="DNA/RNA polymerases"/>
    <property type="match status" value="1"/>
</dbReference>
<keyword evidence="2" id="KW-0804">Transcription</keyword>
<dbReference type="GO" id="GO:0003677">
    <property type="term" value="F:DNA binding"/>
    <property type="evidence" value="ECO:0007669"/>
    <property type="project" value="InterPro"/>
</dbReference>
<dbReference type="SMART" id="SM01311">
    <property type="entry name" value="RPOL_N"/>
    <property type="match status" value="1"/>
</dbReference>
<name>A0A438FSQ2_VITVI</name>
<dbReference type="PANTHER" id="PTHR10102">
    <property type="entry name" value="DNA-DIRECTED RNA POLYMERASE, MITOCHONDRIAL"/>
    <property type="match status" value="1"/>
</dbReference>
<dbReference type="GO" id="GO:0003899">
    <property type="term" value="F:DNA-directed RNA polymerase activity"/>
    <property type="evidence" value="ECO:0007669"/>
    <property type="project" value="InterPro"/>
</dbReference>
<proteinExistence type="predicted"/>
<accession>A0A438FSQ2</accession>
<protein>
    <submittedName>
        <fullName evidence="2">DNA-directed RNA polymerase 3A, chloroplastic</fullName>
    </submittedName>
</protein>
<dbReference type="AlphaFoldDB" id="A0A438FSQ2"/>
<evidence type="ECO:0000259" key="1">
    <source>
        <dbReference type="SMART" id="SM01311"/>
    </source>
</evidence>
<dbReference type="Pfam" id="PF14700">
    <property type="entry name" value="RPOL_N"/>
    <property type="match status" value="1"/>
</dbReference>
<dbReference type="Proteomes" id="UP000288805">
    <property type="component" value="Unassembled WGS sequence"/>
</dbReference>
<keyword evidence="2" id="KW-0240">DNA-directed RNA polymerase</keyword>
<comment type="caution">
    <text evidence="2">The sequence shown here is derived from an EMBL/GenBank/DDBJ whole genome shotgun (WGS) entry which is preliminary data.</text>
</comment>
<dbReference type="InterPro" id="IPR002092">
    <property type="entry name" value="DNA-dir_Rpol_phage-type"/>
</dbReference>
<dbReference type="GO" id="GO:0000428">
    <property type="term" value="C:DNA-directed RNA polymerase complex"/>
    <property type="evidence" value="ECO:0007669"/>
    <property type="project" value="UniProtKB-KW"/>
</dbReference>
<dbReference type="Gene3D" id="1.10.1320.10">
    <property type="entry name" value="DNA-directed RNA polymerase, N-terminal domain"/>
    <property type="match status" value="1"/>
</dbReference>
<reference evidence="2 3" key="1">
    <citation type="journal article" date="2018" name="PLoS Genet.">
        <title>Population sequencing reveals clonal diversity and ancestral inbreeding in the grapevine cultivar Chardonnay.</title>
        <authorList>
            <person name="Roach M.J."/>
            <person name="Johnson D.L."/>
            <person name="Bohlmann J."/>
            <person name="van Vuuren H.J."/>
            <person name="Jones S.J."/>
            <person name="Pretorius I.S."/>
            <person name="Schmidt S.A."/>
            <person name="Borneman A.R."/>
        </authorList>
    </citation>
    <scope>NUCLEOTIDE SEQUENCE [LARGE SCALE GENOMIC DNA]</scope>
    <source>
        <strain evidence="3">cv. Chardonnay</strain>
        <tissue evidence="2">Leaf</tissue>
    </source>
</reference>
<dbReference type="EMBL" id="QGNW01000753">
    <property type="protein sequence ID" value="RVW62983.1"/>
    <property type="molecule type" value="Genomic_DNA"/>
</dbReference>
<gene>
    <name evidence="2" type="primary">RPOT3-SYL_1</name>
    <name evidence="2" type="ORF">CK203_059291</name>
</gene>
<dbReference type="InterPro" id="IPR043502">
    <property type="entry name" value="DNA/RNA_pol_sf"/>
</dbReference>
<dbReference type="InterPro" id="IPR037159">
    <property type="entry name" value="RNA_POL_N_sf"/>
</dbReference>
<feature type="domain" description="DNA-directed RNA polymerase N-terminal" evidence="1">
    <location>
        <begin position="1"/>
        <end position="152"/>
    </location>
</feature>
<dbReference type="GO" id="GO:0006351">
    <property type="term" value="P:DNA-templated transcription"/>
    <property type="evidence" value="ECO:0007669"/>
    <property type="project" value="InterPro"/>
</dbReference>
<evidence type="ECO:0000313" key="3">
    <source>
        <dbReference type="Proteomes" id="UP000288805"/>
    </source>
</evidence>
<dbReference type="InterPro" id="IPR029262">
    <property type="entry name" value="RPOL_N"/>
</dbReference>